<dbReference type="EMBL" id="JAMGZK010000052">
    <property type="protein sequence ID" value="MCU6665877.1"/>
    <property type="molecule type" value="Genomic_DNA"/>
</dbReference>
<accession>A0A9J6QBM7</accession>
<dbReference type="Proteomes" id="UP001063816">
    <property type="component" value="Unassembled WGS sequence"/>
</dbReference>
<reference evidence="1" key="1">
    <citation type="submission" date="2022-05" db="EMBL/GenBank/DDBJ databases">
        <title>Description of a novel species of Leclercia; Leclercia tamurae and the Proposal for a Novel Genus Silvania gen. nov. Containing Two Novel Species Silvania hatchlandensis sp. nov. and Silvania confinis sp. nov. Isolated from the Rhizosphere of Oak.</title>
        <authorList>
            <person name="Maddock D.W."/>
            <person name="Brady C.L."/>
            <person name="Denman S."/>
            <person name="Arnold D."/>
        </authorList>
    </citation>
    <scope>NUCLEOTIDE SEQUENCE</scope>
    <source>
        <strain evidence="1">H19S6</strain>
    </source>
</reference>
<dbReference type="AlphaFoldDB" id="A0A9J6QBM7"/>
<gene>
    <name evidence="1" type="ORF">M8014_16175</name>
</gene>
<dbReference type="RefSeq" id="WP_271283417.1">
    <property type="nucleotide sequence ID" value="NZ_JAMGZK010000052.1"/>
</dbReference>
<evidence type="ECO:0000313" key="1">
    <source>
        <dbReference type="EMBL" id="MCU6665877.1"/>
    </source>
</evidence>
<proteinExistence type="predicted"/>
<comment type="caution">
    <text evidence="1">The sequence shown here is derived from an EMBL/GenBank/DDBJ whole genome shotgun (WGS) entry which is preliminary data.</text>
</comment>
<evidence type="ECO:0000313" key="2">
    <source>
        <dbReference type="Proteomes" id="UP001063816"/>
    </source>
</evidence>
<protein>
    <submittedName>
        <fullName evidence="1">Uncharacterized protein</fullName>
    </submittedName>
</protein>
<name>A0A9J6QBM7_9ENTR</name>
<sequence>MMKMNNVTLRWGLIILAIAAPLLAAGYIHYQRDNFSCESHITIVENHAVVDVLMNFSFNDGSGIYQTTGEYSKENQPPISLSNNVTFDYWREEGRMIMVSSETNELPKVTLPFRLSIPDFFRHRERGIRLQIVPANSASYYFIYKNSPVFYCTKG</sequence>
<keyword evidence="2" id="KW-1185">Reference proteome</keyword>
<organism evidence="1 2">
    <name type="scientific">Silvania hatchlandensis</name>
    <dbReference type="NCBI Taxonomy" id="2926469"/>
    <lineage>
        <taxon>Bacteria</taxon>
        <taxon>Pseudomonadati</taxon>
        <taxon>Pseudomonadota</taxon>
        <taxon>Gammaproteobacteria</taxon>
        <taxon>Enterobacterales</taxon>
        <taxon>Enterobacteriaceae</taxon>
        <taxon>Silvania</taxon>
    </lineage>
</organism>